<accession>A0ABW1X611</accession>
<keyword evidence="3" id="KW-1185">Reference proteome</keyword>
<gene>
    <name evidence="2" type="ORF">ACFP57_13780</name>
</gene>
<sequence>MERGGLSLSARYEVTRKYAQAYAAASKSDKGQILDQVVEVTGWNRDHARQQLTARLGEPPGRASMTVAVVDRRHAKPFKYSYDARKVLQTVWATSGGLCGKYLAVSMEGWLDAMEAEGSLVLGVGRYNAEVRGELLAMSAATIDRYLAPVRDTATLRGIAATTPGTLLRNSITVRKAGDEVEAEPGFFEVDTVAHCGPTLKGEFARTVNFTDMVTGWVFTRAIRNNAAVHVLGVFDTFIGQIPFAVTGIDCDNGSEFINHDLVGWAGQRHVFFTRSRPYKKNDQATIESKNNHLVRRYGFHHRYDTPAELELLNQLWPLVCDRLNYLTPTKKPSGWSTDTVGRRKRLYDTPRTPYQRLLDARVLSPAQQDELAAHKASLQPAAMAREITRIQNELTRLAATKTR</sequence>
<evidence type="ECO:0000313" key="2">
    <source>
        <dbReference type="EMBL" id="MFC6398043.1"/>
    </source>
</evidence>
<dbReference type="Gene3D" id="3.30.420.10">
    <property type="entry name" value="Ribonuclease H-like superfamily/Ribonuclease H"/>
    <property type="match status" value="1"/>
</dbReference>
<dbReference type="Proteomes" id="UP001596266">
    <property type="component" value="Unassembled WGS sequence"/>
</dbReference>
<dbReference type="PROSITE" id="PS50994">
    <property type="entry name" value="INTEGRASE"/>
    <property type="match status" value="1"/>
</dbReference>
<reference evidence="3" key="1">
    <citation type="journal article" date="2019" name="Int. J. Syst. Evol. Microbiol.">
        <title>The Global Catalogue of Microorganisms (GCM) 10K type strain sequencing project: providing services to taxonomists for standard genome sequencing and annotation.</title>
        <authorList>
            <consortium name="The Broad Institute Genomics Platform"/>
            <consortium name="The Broad Institute Genome Sequencing Center for Infectious Disease"/>
            <person name="Wu L."/>
            <person name="Ma J."/>
        </authorList>
    </citation>
    <scope>NUCLEOTIDE SEQUENCE [LARGE SCALE GENOMIC DNA]</scope>
    <source>
        <strain evidence="3">CGMCC 1.15277</strain>
    </source>
</reference>
<comment type="caution">
    <text evidence="2">The sequence shown here is derived from an EMBL/GenBank/DDBJ whole genome shotgun (WGS) entry which is preliminary data.</text>
</comment>
<dbReference type="EMBL" id="JBHSUA010000034">
    <property type="protein sequence ID" value="MFC6398043.1"/>
    <property type="molecule type" value="Genomic_DNA"/>
</dbReference>
<organism evidence="2 3">
    <name type="scientific">Luteococcus sanguinis</name>
    <dbReference type="NCBI Taxonomy" id="174038"/>
    <lineage>
        <taxon>Bacteria</taxon>
        <taxon>Bacillati</taxon>
        <taxon>Actinomycetota</taxon>
        <taxon>Actinomycetes</taxon>
        <taxon>Propionibacteriales</taxon>
        <taxon>Propionibacteriaceae</taxon>
        <taxon>Luteococcus</taxon>
    </lineage>
</organism>
<dbReference type="InterPro" id="IPR036397">
    <property type="entry name" value="RNaseH_sf"/>
</dbReference>
<feature type="non-terminal residue" evidence="2">
    <location>
        <position position="404"/>
    </location>
</feature>
<evidence type="ECO:0000259" key="1">
    <source>
        <dbReference type="PROSITE" id="PS50994"/>
    </source>
</evidence>
<dbReference type="InterPro" id="IPR012337">
    <property type="entry name" value="RNaseH-like_sf"/>
</dbReference>
<name>A0ABW1X611_9ACTN</name>
<protein>
    <submittedName>
        <fullName evidence="2">DDE-type integrase/transposase/recombinase</fullName>
    </submittedName>
</protein>
<dbReference type="SUPFAM" id="SSF53098">
    <property type="entry name" value="Ribonuclease H-like"/>
    <property type="match status" value="1"/>
</dbReference>
<feature type="domain" description="Integrase catalytic" evidence="1">
    <location>
        <begin position="181"/>
        <end position="362"/>
    </location>
</feature>
<proteinExistence type="predicted"/>
<evidence type="ECO:0000313" key="3">
    <source>
        <dbReference type="Proteomes" id="UP001596266"/>
    </source>
</evidence>
<dbReference type="RefSeq" id="WP_386769803.1">
    <property type="nucleotide sequence ID" value="NZ_JBHSUA010000034.1"/>
</dbReference>
<dbReference type="InterPro" id="IPR001584">
    <property type="entry name" value="Integrase_cat-core"/>
</dbReference>
<dbReference type="Pfam" id="PF00665">
    <property type="entry name" value="rve"/>
    <property type="match status" value="1"/>
</dbReference>